<proteinExistence type="predicted"/>
<comment type="cofactor">
    <cofactor evidence="1">
        <name>Mn(2+)</name>
        <dbReference type="ChEBI" id="CHEBI:29035"/>
    </cofactor>
</comment>
<dbReference type="RefSeq" id="WP_150439475.1">
    <property type="nucleotide sequence ID" value="NZ_VYKL01000015.1"/>
</dbReference>
<keyword evidence="9" id="KW-1185">Reference proteome</keyword>
<name>A0A5J5HUF7_9BACI</name>
<feature type="domain" description="Nudix hydrolase" evidence="7">
    <location>
        <begin position="23"/>
        <end position="156"/>
    </location>
</feature>
<evidence type="ECO:0000256" key="1">
    <source>
        <dbReference type="ARBA" id="ARBA00001936"/>
    </source>
</evidence>
<evidence type="ECO:0000313" key="9">
    <source>
        <dbReference type="Proteomes" id="UP000326671"/>
    </source>
</evidence>
<keyword evidence="5" id="KW-0460">Magnesium</keyword>
<dbReference type="CDD" id="cd03426">
    <property type="entry name" value="NUDIX_CoAse_Nudt7"/>
    <property type="match status" value="1"/>
</dbReference>
<sequence length="209" mass="24144">MNITKVMEKLKGRDPSILGKAELLKYSVLLPLVEVENETHILFEVRSMNLRRQPGEICFPGGRIDESDADQRQCAIRETSEELGIDESSIEDIIPLDFMLNASSNIIYPFVGRITKPEQINPNASEVGEIFTVPLSFFRETKPEVYKIYYQVIPEEGFPLHLIPGGENYKWTLRHLDEYFYQYKGKVIWGLTARVLHHFLELLEVKNAK</sequence>
<comment type="caution">
    <text evidence="8">The sequence shown here is derived from an EMBL/GenBank/DDBJ whole genome shotgun (WGS) entry which is preliminary data.</text>
</comment>
<evidence type="ECO:0000259" key="7">
    <source>
        <dbReference type="PROSITE" id="PS51462"/>
    </source>
</evidence>
<comment type="cofactor">
    <cofactor evidence="2">
        <name>Mg(2+)</name>
        <dbReference type="ChEBI" id="CHEBI:18420"/>
    </cofactor>
</comment>
<evidence type="ECO:0000256" key="5">
    <source>
        <dbReference type="ARBA" id="ARBA00022842"/>
    </source>
</evidence>
<dbReference type="GO" id="GO:0046872">
    <property type="term" value="F:metal ion binding"/>
    <property type="evidence" value="ECO:0007669"/>
    <property type="project" value="UniProtKB-KW"/>
</dbReference>
<dbReference type="InterPro" id="IPR000086">
    <property type="entry name" value="NUDIX_hydrolase_dom"/>
</dbReference>
<dbReference type="PROSITE" id="PS51462">
    <property type="entry name" value="NUDIX"/>
    <property type="match status" value="1"/>
</dbReference>
<protein>
    <submittedName>
        <fullName evidence="8">CoA pyrophosphatase</fullName>
    </submittedName>
</protein>
<evidence type="ECO:0000256" key="2">
    <source>
        <dbReference type="ARBA" id="ARBA00001946"/>
    </source>
</evidence>
<evidence type="ECO:0000256" key="3">
    <source>
        <dbReference type="ARBA" id="ARBA00022723"/>
    </source>
</evidence>
<dbReference type="GO" id="GO:0010945">
    <property type="term" value="F:coenzyme A diphosphatase activity"/>
    <property type="evidence" value="ECO:0007669"/>
    <property type="project" value="InterPro"/>
</dbReference>
<dbReference type="InterPro" id="IPR015797">
    <property type="entry name" value="NUDIX_hydrolase-like_dom_sf"/>
</dbReference>
<keyword evidence="3" id="KW-0479">Metal-binding</keyword>
<dbReference type="Pfam" id="PF00293">
    <property type="entry name" value="NUDIX"/>
    <property type="match status" value="1"/>
</dbReference>
<dbReference type="PANTHER" id="PTHR12992:SF11">
    <property type="entry name" value="MITOCHONDRIAL COENZYME A DIPHOSPHATASE NUDT8"/>
    <property type="match status" value="1"/>
</dbReference>
<dbReference type="OrthoDB" id="9802805at2"/>
<dbReference type="Proteomes" id="UP000326671">
    <property type="component" value="Unassembled WGS sequence"/>
</dbReference>
<evidence type="ECO:0000256" key="6">
    <source>
        <dbReference type="ARBA" id="ARBA00023211"/>
    </source>
</evidence>
<keyword evidence="4" id="KW-0378">Hydrolase</keyword>
<evidence type="ECO:0000313" key="8">
    <source>
        <dbReference type="EMBL" id="KAA9025821.1"/>
    </source>
</evidence>
<dbReference type="Gene3D" id="3.90.79.10">
    <property type="entry name" value="Nucleoside Triphosphate Pyrophosphohydrolase"/>
    <property type="match status" value="1"/>
</dbReference>
<accession>A0A5J5HUF7</accession>
<dbReference type="AlphaFoldDB" id="A0A5J5HUF7"/>
<keyword evidence="6" id="KW-0464">Manganese</keyword>
<organism evidence="8 9">
    <name type="scientific">Niallia endozanthoxylica</name>
    <dbReference type="NCBI Taxonomy" id="2036016"/>
    <lineage>
        <taxon>Bacteria</taxon>
        <taxon>Bacillati</taxon>
        <taxon>Bacillota</taxon>
        <taxon>Bacilli</taxon>
        <taxon>Bacillales</taxon>
        <taxon>Bacillaceae</taxon>
        <taxon>Niallia</taxon>
    </lineage>
</organism>
<dbReference type="EMBL" id="VYKL01000015">
    <property type="protein sequence ID" value="KAA9025821.1"/>
    <property type="molecule type" value="Genomic_DNA"/>
</dbReference>
<reference evidence="8 9" key="1">
    <citation type="submission" date="2019-09" db="EMBL/GenBank/DDBJ databases">
        <title>Whole genome sequences of isolates from the Mars Exploration Rovers.</title>
        <authorList>
            <person name="Seuylemezian A."/>
            <person name="Vaishampayan P."/>
        </authorList>
    </citation>
    <scope>NUCLEOTIDE SEQUENCE [LARGE SCALE GENOMIC DNA]</scope>
    <source>
        <strain evidence="8 9">MER_TA_151</strain>
    </source>
</reference>
<dbReference type="InterPro" id="IPR045121">
    <property type="entry name" value="CoAse"/>
</dbReference>
<gene>
    <name evidence="8" type="ORF">F4V44_08015</name>
</gene>
<dbReference type="PANTHER" id="PTHR12992">
    <property type="entry name" value="NUDIX HYDROLASE"/>
    <property type="match status" value="1"/>
</dbReference>
<evidence type="ECO:0000256" key="4">
    <source>
        <dbReference type="ARBA" id="ARBA00022801"/>
    </source>
</evidence>
<dbReference type="SUPFAM" id="SSF55811">
    <property type="entry name" value="Nudix"/>
    <property type="match status" value="1"/>
</dbReference>